<dbReference type="EMBL" id="SDEE01000535">
    <property type="protein sequence ID" value="RXW15589.1"/>
    <property type="molecule type" value="Genomic_DNA"/>
</dbReference>
<keyword evidence="2" id="KW-0812">Transmembrane</keyword>
<evidence type="ECO:0000313" key="3">
    <source>
        <dbReference type="EMBL" id="RXW15589.1"/>
    </source>
</evidence>
<evidence type="ECO:0000256" key="2">
    <source>
        <dbReference type="SAM" id="Phobius"/>
    </source>
</evidence>
<keyword evidence="2" id="KW-0472">Membrane</keyword>
<gene>
    <name evidence="3" type="ORF">EST38_g10270</name>
</gene>
<sequence>MQSRKVLVSSQHILSLAQVLARLPRTPEPHLLIVLKVLLLLVVVVTTIKTLIEAHLPPQRLNLLVMLHLPTLVTLMVCPPTPIPVLAVLFFTPLNHQLPTQPPSPVLIPSPKGNRRSTRRRNRRREPKRPSNPANILTTNPKIQRRRQRRPLGRRPQPPHQIHLGQNRSASDRGVTPGDDAGGSSGSGRDDGRAGRGGDANALDGDLECAVDDDFE</sequence>
<organism evidence="3 4">
    <name type="scientific">Candolleomyces aberdarensis</name>
    <dbReference type="NCBI Taxonomy" id="2316362"/>
    <lineage>
        <taxon>Eukaryota</taxon>
        <taxon>Fungi</taxon>
        <taxon>Dikarya</taxon>
        <taxon>Basidiomycota</taxon>
        <taxon>Agaricomycotina</taxon>
        <taxon>Agaricomycetes</taxon>
        <taxon>Agaricomycetidae</taxon>
        <taxon>Agaricales</taxon>
        <taxon>Agaricineae</taxon>
        <taxon>Psathyrellaceae</taxon>
        <taxon>Candolleomyces</taxon>
    </lineage>
</organism>
<dbReference type="Proteomes" id="UP000290288">
    <property type="component" value="Unassembled WGS sequence"/>
</dbReference>
<evidence type="ECO:0000313" key="4">
    <source>
        <dbReference type="Proteomes" id="UP000290288"/>
    </source>
</evidence>
<dbReference type="AlphaFoldDB" id="A0A4Q2D8I0"/>
<evidence type="ECO:0000256" key="1">
    <source>
        <dbReference type="SAM" id="MobiDB-lite"/>
    </source>
</evidence>
<keyword evidence="4" id="KW-1185">Reference proteome</keyword>
<protein>
    <submittedName>
        <fullName evidence="3">Uncharacterized protein</fullName>
    </submittedName>
</protein>
<feature type="compositionally biased region" description="Basic residues" evidence="1">
    <location>
        <begin position="143"/>
        <end position="153"/>
    </location>
</feature>
<reference evidence="3 4" key="1">
    <citation type="submission" date="2019-01" db="EMBL/GenBank/DDBJ databases">
        <title>Draft genome sequence of Psathyrella aberdarensis IHI B618.</title>
        <authorList>
            <person name="Buettner E."/>
            <person name="Kellner H."/>
        </authorList>
    </citation>
    <scope>NUCLEOTIDE SEQUENCE [LARGE SCALE GENOMIC DNA]</scope>
    <source>
        <strain evidence="3 4">IHI B618</strain>
    </source>
</reference>
<name>A0A4Q2D8I0_9AGAR</name>
<comment type="caution">
    <text evidence="3">The sequence shown here is derived from an EMBL/GenBank/DDBJ whole genome shotgun (WGS) entry which is preliminary data.</text>
</comment>
<feature type="transmembrane region" description="Helical" evidence="2">
    <location>
        <begin position="31"/>
        <end position="52"/>
    </location>
</feature>
<proteinExistence type="predicted"/>
<keyword evidence="2" id="KW-1133">Transmembrane helix</keyword>
<feature type="transmembrane region" description="Helical" evidence="2">
    <location>
        <begin position="64"/>
        <end position="91"/>
    </location>
</feature>
<feature type="compositionally biased region" description="Basic residues" evidence="1">
    <location>
        <begin position="113"/>
        <end position="127"/>
    </location>
</feature>
<feature type="compositionally biased region" description="Acidic residues" evidence="1">
    <location>
        <begin position="205"/>
        <end position="216"/>
    </location>
</feature>
<dbReference type="OrthoDB" id="10616620at2759"/>
<accession>A0A4Q2D8I0</accession>
<feature type="region of interest" description="Disordered" evidence="1">
    <location>
        <begin position="100"/>
        <end position="216"/>
    </location>
</feature>